<accession>A0A7W7H507</accession>
<sequence length="565" mass="58042">MADEIKRVHYFDHQFLRETDFTAEQEYHLEQRRRHQRLQHTWGIAEGLTLTTVAGGSRVTVTAGAAVDGNGRELVLPHNAQTADLSGSGGQTLFVTLAYDEQQTDSTSETGVTGNTRWTELPVVDVSPDPPDDPSLTLILGRATVANDGTISGVDDGDGPNRRRAAGVVGGDLEVHDLALTDPQVAPSQWVRLRLGAAGRADLQGNLQVSGTVDGRDVSADGTRLDQHVANTANPHGTTAAQLGALTSVGGVSNPGGDISLAGANTISVVTDDGNNAIIVGETHSTDGNNPHATTADQVGALPITGGQVSGPVRVLGALSVDGDTMDVTVSTARGLAGLQVQMNLNAGQPAQNAIQGIVAGTGGIAMPAERSAVMGLSNSTRAHGGYFGAPNGAFALIVNGAISFNGGKPGYVTDLFVNASPGRLRTGDVVKLAGTGSTSFSGTLNRIPVNEVLPADTADDPLVIGIMDGEVLPAPGEPDQRTEPDDPTFVAPGGRLHVVTLGCYAHCRADATEAPIRVGDLLTSSANPGHAKKATEPKLGTIIGKALEPLAEGTGYIAVFVNIQ</sequence>
<dbReference type="Proteomes" id="UP000546162">
    <property type="component" value="Unassembled WGS sequence"/>
</dbReference>
<protein>
    <submittedName>
        <fullName evidence="1">Uncharacterized protein</fullName>
    </submittedName>
</protein>
<organism evidence="1 2">
    <name type="scientific">Actinoplanes octamycinicus</name>
    <dbReference type="NCBI Taxonomy" id="135948"/>
    <lineage>
        <taxon>Bacteria</taxon>
        <taxon>Bacillati</taxon>
        <taxon>Actinomycetota</taxon>
        <taxon>Actinomycetes</taxon>
        <taxon>Micromonosporales</taxon>
        <taxon>Micromonosporaceae</taxon>
        <taxon>Actinoplanes</taxon>
    </lineage>
</organism>
<proteinExistence type="predicted"/>
<gene>
    <name evidence="1" type="ORF">BJY16_007528</name>
</gene>
<name>A0A7W7H507_9ACTN</name>
<keyword evidence="2" id="KW-1185">Reference proteome</keyword>
<evidence type="ECO:0000313" key="2">
    <source>
        <dbReference type="Proteomes" id="UP000546162"/>
    </source>
</evidence>
<dbReference type="AlphaFoldDB" id="A0A7W7H507"/>
<evidence type="ECO:0000313" key="1">
    <source>
        <dbReference type="EMBL" id="MBB4744069.1"/>
    </source>
</evidence>
<dbReference type="EMBL" id="JACHNB010000001">
    <property type="protein sequence ID" value="MBB4744069.1"/>
    <property type="molecule type" value="Genomic_DNA"/>
</dbReference>
<comment type="caution">
    <text evidence="1">The sequence shown here is derived from an EMBL/GenBank/DDBJ whole genome shotgun (WGS) entry which is preliminary data.</text>
</comment>
<reference evidence="1 2" key="1">
    <citation type="submission" date="2020-08" db="EMBL/GenBank/DDBJ databases">
        <title>Sequencing the genomes of 1000 actinobacteria strains.</title>
        <authorList>
            <person name="Klenk H.-P."/>
        </authorList>
    </citation>
    <scope>NUCLEOTIDE SEQUENCE [LARGE SCALE GENOMIC DNA]</scope>
    <source>
        <strain evidence="1 2">DSM 45809</strain>
    </source>
</reference>
<dbReference type="RefSeq" id="WP_185044282.1">
    <property type="nucleotide sequence ID" value="NZ_BAABFG010000005.1"/>
</dbReference>